<dbReference type="EMBL" id="CP000360">
    <property type="protein sequence ID" value="ABF43761.1"/>
    <property type="molecule type" value="Genomic_DNA"/>
</dbReference>
<accession>Q1IH89</accession>
<protein>
    <submittedName>
        <fullName evidence="1">Uncharacterized protein</fullName>
    </submittedName>
</protein>
<name>Q1IH89_KORVE</name>
<dbReference type="KEGG" id="aba:Acid345_4762"/>
<proteinExistence type="predicted"/>
<dbReference type="AlphaFoldDB" id="Q1IH89"/>
<sequence>MASLSSASPITPTALTRMLDEYLASEPSATVLEDDVPLFHLDDCRYSISESNGKCLLHLWSEERNIVRRVLDAERKNGSLCLSVQRFGKSQPIVLEFCATRDSRSASAKKASRALYAKLLKRVLTANNPGFRIEALSTSMDLERSFSPIYTRALIRRGNSAFAVLGVNATELQPSIDAALGFGILWLEACRRHAPQCLVEGLKLFAPPGTSAVLRQRMAHLNRELAKWELHELEERTEQLTTLDTTDAGNIATRLVHAPDKHSALQRFGGSIAQVLAVVPEAEPVVVSATELAFRLHGLQLAGARIGVSRDSFRPAEQLYFGVRSAEFPVTDDNQESFREYLQYIRDRRTARDHSDPIHRAVPERWIESMIVRDVTVLDSRLDGQHVYSQVPAFAACDRAMIDVLTTTHDGRLAVLELKADEDIHLPLQGLDYWSRVRWHHRREEFQKFGYFTGRELSKAYPLLLLVAPALRVHPTTDQILQYLSPEIDWTLLAIDERWRDGIRVIFRKHSPHYAARR</sequence>
<evidence type="ECO:0000313" key="1">
    <source>
        <dbReference type="EMBL" id="ABF43761.1"/>
    </source>
</evidence>
<dbReference type="HOGENOM" id="CLU_508912_0_0_0"/>
<dbReference type="eggNOG" id="ENOG502ZB8S">
    <property type="taxonomic scope" value="Bacteria"/>
</dbReference>
<dbReference type="STRING" id="204669.Acid345_4762"/>
<dbReference type="OrthoDB" id="101225at2"/>
<reference evidence="1 2" key="1">
    <citation type="journal article" date="2009" name="Appl. Environ. Microbiol.">
        <title>Three genomes from the phylum Acidobacteria provide insight into the lifestyles of these microorganisms in soils.</title>
        <authorList>
            <person name="Ward N.L."/>
            <person name="Challacombe J.F."/>
            <person name="Janssen P.H."/>
            <person name="Henrissat B."/>
            <person name="Coutinho P.M."/>
            <person name="Wu M."/>
            <person name="Xie G."/>
            <person name="Haft D.H."/>
            <person name="Sait M."/>
            <person name="Badger J."/>
            <person name="Barabote R.D."/>
            <person name="Bradley B."/>
            <person name="Brettin T.S."/>
            <person name="Brinkac L.M."/>
            <person name="Bruce D."/>
            <person name="Creasy T."/>
            <person name="Daugherty S.C."/>
            <person name="Davidsen T.M."/>
            <person name="DeBoy R.T."/>
            <person name="Detter J.C."/>
            <person name="Dodson R.J."/>
            <person name="Durkin A.S."/>
            <person name="Ganapathy A."/>
            <person name="Gwinn-Giglio M."/>
            <person name="Han C.S."/>
            <person name="Khouri H."/>
            <person name="Kiss H."/>
            <person name="Kothari S.P."/>
            <person name="Madupu R."/>
            <person name="Nelson K.E."/>
            <person name="Nelson W.C."/>
            <person name="Paulsen I."/>
            <person name="Penn K."/>
            <person name="Ren Q."/>
            <person name="Rosovitz M.J."/>
            <person name="Selengut J.D."/>
            <person name="Shrivastava S."/>
            <person name="Sullivan S.A."/>
            <person name="Tapia R."/>
            <person name="Thompson L.S."/>
            <person name="Watkins K.L."/>
            <person name="Yang Q."/>
            <person name="Yu C."/>
            <person name="Zafar N."/>
            <person name="Zhou L."/>
            <person name="Kuske C.R."/>
        </authorList>
    </citation>
    <scope>NUCLEOTIDE SEQUENCE [LARGE SCALE GENOMIC DNA]</scope>
    <source>
        <strain evidence="1 2">Ellin345</strain>
    </source>
</reference>
<dbReference type="Proteomes" id="UP000002432">
    <property type="component" value="Chromosome"/>
</dbReference>
<organism evidence="1 2">
    <name type="scientific">Koribacter versatilis (strain Ellin345)</name>
    <dbReference type="NCBI Taxonomy" id="204669"/>
    <lineage>
        <taxon>Bacteria</taxon>
        <taxon>Pseudomonadati</taxon>
        <taxon>Acidobacteriota</taxon>
        <taxon>Terriglobia</taxon>
        <taxon>Terriglobales</taxon>
        <taxon>Candidatus Korobacteraceae</taxon>
        <taxon>Candidatus Korobacter</taxon>
    </lineage>
</organism>
<dbReference type="EnsemblBacteria" id="ABF43761">
    <property type="protein sequence ID" value="ABF43761"/>
    <property type="gene ID" value="Acid345_4762"/>
</dbReference>
<dbReference type="RefSeq" id="WP_011525557.1">
    <property type="nucleotide sequence ID" value="NC_008009.1"/>
</dbReference>
<evidence type="ECO:0000313" key="2">
    <source>
        <dbReference type="Proteomes" id="UP000002432"/>
    </source>
</evidence>
<keyword evidence="2" id="KW-1185">Reference proteome</keyword>
<gene>
    <name evidence="1" type="ordered locus">Acid345_4762</name>
</gene>